<keyword evidence="7" id="KW-0862">Zinc</keyword>
<sequence>MTSTPSMASSSLSAPEKLSIKRQVFHGTFVHCKTLTDLEILHDTYMFVDEHGVIVKILSGDGTGDARDLREDVGELGWDADVDDEREIFEYVGSSKDEHGEHGEERFFFPGFIEKEKKKKITNPINKLLDTHIHAPQYPNSGLFGSSTLLNWLNTYTFPLEASLSALPKARAIYSHVIQRTLSHGTTTAAYYATIHVESTNLLAGLCLQKGQRALVGRCCMDSDSGANLDYYRDDNPTQSLERTKECISHCENIDPDRRLITPILTPRFAPSCTPQLMGSLGKIAREKDLPIQTHISENRSEIQWVKELFPECNSYTDVYDKYSCLTPKTILAHAVHIGEDEAALIRERGSGIAHCPVSNSALTSGMARVRWMIDRGLNVGLGTDVSGGFSASVLAAAREASCVSRCVAAGIGASENTNGKERDTLSVPEVLYLATRGGAKVVGMEDKIGGFEVGKVWDAQLIGLGKPLMHRKEGEWEGQEETHEVEVSQTGPVDIFGWENWDEKVAKWVFNGDDRNTMKVWVNGRLVHQRRN</sequence>
<keyword evidence="6" id="KW-0378">Hydrolase</keyword>
<protein>
    <recommendedName>
        <fullName evidence="10">Probable guanine deaminase</fullName>
        <ecNumber evidence="4">3.5.4.3</ecNumber>
    </recommendedName>
    <alternativeName>
        <fullName evidence="11">Guanine aminohydrolase</fullName>
    </alternativeName>
</protein>
<proteinExistence type="inferred from homology"/>
<dbReference type="GO" id="GO:0005829">
    <property type="term" value="C:cytosol"/>
    <property type="evidence" value="ECO:0007669"/>
    <property type="project" value="TreeGrafter"/>
</dbReference>
<dbReference type="PANTHER" id="PTHR11271">
    <property type="entry name" value="GUANINE DEAMINASE"/>
    <property type="match status" value="1"/>
</dbReference>
<comment type="catalytic activity">
    <reaction evidence="8">
        <text>guanine + H2O + H(+) = xanthine + NH4(+)</text>
        <dbReference type="Rhea" id="RHEA:14665"/>
        <dbReference type="ChEBI" id="CHEBI:15377"/>
        <dbReference type="ChEBI" id="CHEBI:15378"/>
        <dbReference type="ChEBI" id="CHEBI:16235"/>
        <dbReference type="ChEBI" id="CHEBI:17712"/>
        <dbReference type="ChEBI" id="CHEBI:28938"/>
        <dbReference type="EC" id="3.5.4.3"/>
    </reaction>
</comment>
<dbReference type="EMBL" id="PQXK01000124">
    <property type="protein sequence ID" value="TGO36446.1"/>
    <property type="molecule type" value="Genomic_DNA"/>
</dbReference>
<organism evidence="13 14">
    <name type="scientific">Botrytis hyacinthi</name>
    <dbReference type="NCBI Taxonomy" id="278943"/>
    <lineage>
        <taxon>Eukaryota</taxon>
        <taxon>Fungi</taxon>
        <taxon>Dikarya</taxon>
        <taxon>Ascomycota</taxon>
        <taxon>Pezizomycotina</taxon>
        <taxon>Leotiomycetes</taxon>
        <taxon>Helotiales</taxon>
        <taxon>Sclerotiniaceae</taxon>
        <taxon>Botrytis</taxon>
    </lineage>
</organism>
<feature type="domain" description="Amidohydrolase-related" evidence="12">
    <location>
        <begin position="128"/>
        <end position="528"/>
    </location>
</feature>
<dbReference type="Gene3D" id="3.20.20.140">
    <property type="entry name" value="Metal-dependent hydrolases"/>
    <property type="match status" value="1"/>
</dbReference>
<dbReference type="Gene3D" id="2.30.40.10">
    <property type="entry name" value="Urease, subunit C, domain 1"/>
    <property type="match status" value="1"/>
</dbReference>
<reference evidence="13 14" key="1">
    <citation type="submission" date="2017-12" db="EMBL/GenBank/DDBJ databases">
        <title>Comparative genomics of Botrytis spp.</title>
        <authorList>
            <person name="Valero-Jimenez C.A."/>
            <person name="Tapia P."/>
            <person name="Veloso J."/>
            <person name="Silva-Moreno E."/>
            <person name="Staats M."/>
            <person name="Valdes J.H."/>
            <person name="Van Kan J.A.L."/>
        </authorList>
    </citation>
    <scope>NUCLEOTIDE SEQUENCE [LARGE SCALE GENOMIC DNA]</scope>
    <source>
        <strain evidence="13 14">Bh0001</strain>
    </source>
</reference>
<dbReference type="SUPFAM" id="SSF51338">
    <property type="entry name" value="Composite domain of metallo-dependent hydrolases"/>
    <property type="match status" value="1"/>
</dbReference>
<evidence type="ECO:0000256" key="10">
    <source>
        <dbReference type="ARBA" id="ARBA00069860"/>
    </source>
</evidence>
<evidence type="ECO:0000256" key="7">
    <source>
        <dbReference type="ARBA" id="ARBA00022833"/>
    </source>
</evidence>
<keyword evidence="14" id="KW-1185">Reference proteome</keyword>
<evidence type="ECO:0000259" key="12">
    <source>
        <dbReference type="Pfam" id="PF01979"/>
    </source>
</evidence>
<dbReference type="InterPro" id="IPR006680">
    <property type="entry name" value="Amidohydro-rel"/>
</dbReference>
<comment type="similarity">
    <text evidence="3">Belongs to the metallo-dependent hydrolases superfamily. ATZ/TRZ family.</text>
</comment>
<dbReference type="Pfam" id="PF01979">
    <property type="entry name" value="Amidohydro_1"/>
    <property type="match status" value="1"/>
</dbReference>
<gene>
    <name evidence="13" type="ORF">BHYA_0124g00070</name>
</gene>
<evidence type="ECO:0000256" key="2">
    <source>
        <dbReference type="ARBA" id="ARBA00004984"/>
    </source>
</evidence>
<dbReference type="GO" id="GO:0046098">
    <property type="term" value="P:guanine metabolic process"/>
    <property type="evidence" value="ECO:0007669"/>
    <property type="project" value="TreeGrafter"/>
</dbReference>
<dbReference type="AlphaFoldDB" id="A0A4Z1GHR1"/>
<dbReference type="GO" id="GO:0008270">
    <property type="term" value="F:zinc ion binding"/>
    <property type="evidence" value="ECO:0007669"/>
    <property type="project" value="TreeGrafter"/>
</dbReference>
<accession>A0A4Z1GHR1</accession>
<evidence type="ECO:0000256" key="6">
    <source>
        <dbReference type="ARBA" id="ARBA00022801"/>
    </source>
</evidence>
<dbReference type="InterPro" id="IPR011059">
    <property type="entry name" value="Metal-dep_hydrolase_composite"/>
</dbReference>
<comment type="caution">
    <text evidence="13">The sequence shown here is derived from an EMBL/GenBank/DDBJ whole genome shotgun (WGS) entry which is preliminary data.</text>
</comment>
<dbReference type="EC" id="3.5.4.3" evidence="4"/>
<evidence type="ECO:0000256" key="8">
    <source>
        <dbReference type="ARBA" id="ARBA00051148"/>
    </source>
</evidence>
<evidence type="ECO:0000256" key="1">
    <source>
        <dbReference type="ARBA" id="ARBA00001947"/>
    </source>
</evidence>
<evidence type="ECO:0000256" key="5">
    <source>
        <dbReference type="ARBA" id="ARBA00022723"/>
    </source>
</evidence>
<dbReference type="InterPro" id="IPR032466">
    <property type="entry name" value="Metal_Hydrolase"/>
</dbReference>
<dbReference type="SUPFAM" id="SSF51556">
    <property type="entry name" value="Metallo-dependent hydrolases"/>
    <property type="match status" value="1"/>
</dbReference>
<evidence type="ECO:0000256" key="11">
    <source>
        <dbReference type="ARBA" id="ARBA00083147"/>
    </source>
</evidence>
<evidence type="ECO:0000256" key="4">
    <source>
        <dbReference type="ARBA" id="ARBA00012781"/>
    </source>
</evidence>
<comment type="function">
    <text evidence="9">Catalyzes the hydrolytic deamination of guanine, producing xanthine and ammonia.</text>
</comment>
<evidence type="ECO:0000256" key="3">
    <source>
        <dbReference type="ARBA" id="ARBA00006745"/>
    </source>
</evidence>
<dbReference type="InterPro" id="IPR051607">
    <property type="entry name" value="Metallo-dep_hydrolases"/>
</dbReference>
<name>A0A4Z1GHR1_9HELO</name>
<dbReference type="Proteomes" id="UP000297814">
    <property type="component" value="Unassembled WGS sequence"/>
</dbReference>
<comment type="pathway">
    <text evidence="2">Purine metabolism; guanine degradation; xanthine from guanine: step 1/1.</text>
</comment>
<evidence type="ECO:0000256" key="9">
    <source>
        <dbReference type="ARBA" id="ARBA00056079"/>
    </source>
</evidence>
<dbReference type="FunFam" id="3.20.20.140:FF:000022">
    <property type="entry name" value="Guanine deaminase"/>
    <property type="match status" value="1"/>
</dbReference>
<keyword evidence="5" id="KW-0479">Metal-binding</keyword>
<comment type="cofactor">
    <cofactor evidence="1">
        <name>Zn(2+)</name>
        <dbReference type="ChEBI" id="CHEBI:29105"/>
    </cofactor>
</comment>
<evidence type="ECO:0000313" key="13">
    <source>
        <dbReference type="EMBL" id="TGO36446.1"/>
    </source>
</evidence>
<dbReference type="GO" id="GO:0008892">
    <property type="term" value="F:guanine deaminase activity"/>
    <property type="evidence" value="ECO:0007669"/>
    <property type="project" value="UniProtKB-EC"/>
</dbReference>
<dbReference type="PANTHER" id="PTHR11271:SF6">
    <property type="entry name" value="GUANINE DEAMINASE"/>
    <property type="match status" value="1"/>
</dbReference>
<evidence type="ECO:0000313" key="14">
    <source>
        <dbReference type="Proteomes" id="UP000297814"/>
    </source>
</evidence>